<protein>
    <submittedName>
        <fullName evidence="2">Uncharacterized protein</fullName>
    </submittedName>
</protein>
<dbReference type="KEGG" id="tpol:Mal48_23170"/>
<organism evidence="2 3">
    <name type="scientific">Thalassoglobus polymorphus</name>
    <dbReference type="NCBI Taxonomy" id="2527994"/>
    <lineage>
        <taxon>Bacteria</taxon>
        <taxon>Pseudomonadati</taxon>
        <taxon>Planctomycetota</taxon>
        <taxon>Planctomycetia</taxon>
        <taxon>Planctomycetales</taxon>
        <taxon>Planctomycetaceae</taxon>
        <taxon>Thalassoglobus</taxon>
    </lineage>
</organism>
<accession>A0A517QN84</accession>
<feature type="transmembrane region" description="Helical" evidence="1">
    <location>
        <begin position="180"/>
        <end position="199"/>
    </location>
</feature>
<feature type="transmembrane region" description="Helical" evidence="1">
    <location>
        <begin position="14"/>
        <end position="39"/>
    </location>
</feature>
<dbReference type="AlphaFoldDB" id="A0A517QN84"/>
<dbReference type="Proteomes" id="UP000315724">
    <property type="component" value="Chromosome"/>
</dbReference>
<keyword evidence="1" id="KW-0472">Membrane</keyword>
<keyword evidence="1" id="KW-1133">Transmembrane helix</keyword>
<evidence type="ECO:0000313" key="3">
    <source>
        <dbReference type="Proteomes" id="UP000315724"/>
    </source>
</evidence>
<proteinExistence type="predicted"/>
<feature type="transmembrane region" description="Helical" evidence="1">
    <location>
        <begin position="260"/>
        <end position="281"/>
    </location>
</feature>
<gene>
    <name evidence="2" type="ORF">Mal48_23170</name>
</gene>
<reference evidence="2 3" key="1">
    <citation type="submission" date="2019-02" db="EMBL/GenBank/DDBJ databases">
        <title>Deep-cultivation of Planctomycetes and their phenomic and genomic characterization uncovers novel biology.</title>
        <authorList>
            <person name="Wiegand S."/>
            <person name="Jogler M."/>
            <person name="Boedeker C."/>
            <person name="Pinto D."/>
            <person name="Vollmers J."/>
            <person name="Rivas-Marin E."/>
            <person name="Kohn T."/>
            <person name="Peeters S.H."/>
            <person name="Heuer A."/>
            <person name="Rast P."/>
            <person name="Oberbeckmann S."/>
            <person name="Bunk B."/>
            <person name="Jeske O."/>
            <person name="Meyerdierks A."/>
            <person name="Storesund J.E."/>
            <person name="Kallscheuer N."/>
            <person name="Luecker S."/>
            <person name="Lage O.M."/>
            <person name="Pohl T."/>
            <person name="Merkel B.J."/>
            <person name="Hornburger P."/>
            <person name="Mueller R.-W."/>
            <person name="Bruemmer F."/>
            <person name="Labrenz M."/>
            <person name="Spormann A.M."/>
            <person name="Op den Camp H."/>
            <person name="Overmann J."/>
            <person name="Amann R."/>
            <person name="Jetten M.S.M."/>
            <person name="Mascher T."/>
            <person name="Medema M.H."/>
            <person name="Devos D.P."/>
            <person name="Kaster A.-K."/>
            <person name="Ovreas L."/>
            <person name="Rohde M."/>
            <person name="Galperin M.Y."/>
            <person name="Jogler C."/>
        </authorList>
    </citation>
    <scope>NUCLEOTIDE SEQUENCE [LARGE SCALE GENOMIC DNA]</scope>
    <source>
        <strain evidence="2 3">Mal48</strain>
    </source>
</reference>
<keyword evidence="1" id="KW-0812">Transmembrane</keyword>
<name>A0A517QN84_9PLAN</name>
<dbReference type="OrthoDB" id="7905859at2"/>
<feature type="transmembrane region" description="Helical" evidence="1">
    <location>
        <begin position="117"/>
        <end position="138"/>
    </location>
</feature>
<keyword evidence="3" id="KW-1185">Reference proteome</keyword>
<evidence type="ECO:0000256" key="1">
    <source>
        <dbReference type="SAM" id="Phobius"/>
    </source>
</evidence>
<feature type="transmembrane region" description="Helical" evidence="1">
    <location>
        <begin position="219"/>
        <end position="239"/>
    </location>
</feature>
<evidence type="ECO:0000313" key="2">
    <source>
        <dbReference type="EMBL" id="QDT33065.1"/>
    </source>
</evidence>
<sequence length="356" mass="38833">MGITERNPNTKQDLLIILLFFVAVFSNATLGWVSLQLIFLLTVFKKEMRSIESHNGSSHVNWVVPSILLGSGFWIGLSSEDAFLHQVGVIGCLTGIGGMLGWFPVPRATTLFSNEDSIASLVTGTLLPVLCAAIFLFRCVEDGGWSERDLAILGVVSLFSLAISGLRLMGPLSPQQRCRLSILTILSQANIVSVLLGWQKIFPERNGSASSNIISSENLFLTILIVETSAVLLLIWSCRSDSNDQTQGFRSTLFRKLRPVLPNGSLPAIAGVLTLSGFPLFPGSWWRFKLLTALILPYEQSMITQLSEPHLGFVALALGYAACSLIVAIGQLRILPTLLEREEIPSLEPSLNRSHG</sequence>
<dbReference type="RefSeq" id="WP_145198799.1">
    <property type="nucleotide sequence ID" value="NZ_CP036267.1"/>
</dbReference>
<feature type="transmembrane region" description="Helical" evidence="1">
    <location>
        <begin position="60"/>
        <end position="77"/>
    </location>
</feature>
<feature type="transmembrane region" description="Helical" evidence="1">
    <location>
        <begin position="311"/>
        <end position="332"/>
    </location>
</feature>
<dbReference type="EMBL" id="CP036267">
    <property type="protein sequence ID" value="QDT33065.1"/>
    <property type="molecule type" value="Genomic_DNA"/>
</dbReference>
<feature type="transmembrane region" description="Helical" evidence="1">
    <location>
        <begin position="83"/>
        <end position="105"/>
    </location>
</feature>
<feature type="transmembrane region" description="Helical" evidence="1">
    <location>
        <begin position="150"/>
        <end position="168"/>
    </location>
</feature>